<dbReference type="AlphaFoldDB" id="A0A248LFX0"/>
<dbReference type="SUPFAM" id="SSF50341">
    <property type="entry name" value="CheW-like"/>
    <property type="match status" value="1"/>
</dbReference>
<evidence type="ECO:0000313" key="8">
    <source>
        <dbReference type="Proteomes" id="UP000197424"/>
    </source>
</evidence>
<dbReference type="InterPro" id="IPR002545">
    <property type="entry name" value="CheW-lke_dom"/>
</dbReference>
<dbReference type="EMBL" id="JAJAXM010000002">
    <property type="protein sequence ID" value="MCG9024703.1"/>
    <property type="molecule type" value="Genomic_DNA"/>
</dbReference>
<dbReference type="PANTHER" id="PTHR22617:SF45">
    <property type="entry name" value="CHEMOTAXIS PROTEIN CHEW"/>
    <property type="match status" value="1"/>
</dbReference>
<dbReference type="Gene3D" id="2.40.50.180">
    <property type="entry name" value="CheA-289, Domain 4"/>
    <property type="match status" value="1"/>
</dbReference>
<protein>
    <recommendedName>
        <fullName evidence="2">Chemotaxis protein CheW</fullName>
    </recommendedName>
</protein>
<evidence type="ECO:0000313" key="6">
    <source>
        <dbReference type="EMBL" id="ASJ23384.1"/>
    </source>
</evidence>
<reference evidence="6" key="1">
    <citation type="journal article" date="2017" name="J. Antimicrob. Chemother.">
        <title>Emergence and genomic analysis of MDR Laribacter hongkongensis strain HLGZ1 from Guangzhou, China.</title>
        <authorList>
            <person name="Wu H.K."/>
            <person name="Chen J.H."/>
            <person name="Yang L."/>
            <person name="Li A.R."/>
            <person name="Su D.H."/>
            <person name="Lin Y.P."/>
            <person name="Chen D.Q."/>
        </authorList>
    </citation>
    <scope>NUCLEOTIDE SEQUENCE</scope>
    <source>
        <strain evidence="6">HLGZ1</strain>
    </source>
</reference>
<reference evidence="7 9" key="4">
    <citation type="submission" date="2021-10" db="EMBL/GenBank/DDBJ databases">
        <title>Whole-genome sequencing analysis of Laribacter hongkongensis: virulence gene profiles, carbohydrate-active enzyme prediction, and antimicrobial resistance characterization.</title>
        <authorList>
            <person name="Yuan P."/>
            <person name="Zhan Y."/>
            <person name="Chen D."/>
        </authorList>
    </citation>
    <scope>NUCLEOTIDE SEQUENCE [LARGE SCALE GENOMIC DNA]</scope>
    <source>
        <strain evidence="7 9">W67</strain>
    </source>
</reference>
<dbReference type="InterPro" id="IPR039315">
    <property type="entry name" value="CheW"/>
</dbReference>
<evidence type="ECO:0000256" key="3">
    <source>
        <dbReference type="ARBA" id="ARBA00022490"/>
    </source>
</evidence>
<dbReference type="EMBL" id="CP022115">
    <property type="protein sequence ID" value="ASJ23384.1"/>
    <property type="molecule type" value="Genomic_DNA"/>
</dbReference>
<dbReference type="RefSeq" id="WP_088860064.1">
    <property type="nucleotide sequence ID" value="NZ_CP022115.1"/>
</dbReference>
<dbReference type="OrthoDB" id="9790406at2"/>
<dbReference type="Gene3D" id="2.30.30.40">
    <property type="entry name" value="SH3 Domains"/>
    <property type="match status" value="1"/>
</dbReference>
<gene>
    <name evidence="6" type="primary">cheW</name>
    <name evidence="7" type="ORF">LH440_02060</name>
    <name evidence="6" type="ORF">LHGZ1_0553</name>
</gene>
<organism evidence="6 8">
    <name type="scientific">Laribacter hongkongensis</name>
    <dbReference type="NCBI Taxonomy" id="168471"/>
    <lineage>
        <taxon>Bacteria</taxon>
        <taxon>Pseudomonadati</taxon>
        <taxon>Pseudomonadota</taxon>
        <taxon>Betaproteobacteria</taxon>
        <taxon>Neisseriales</taxon>
        <taxon>Aquaspirillaceae</taxon>
        <taxon>Laribacter</taxon>
    </lineage>
</organism>
<dbReference type="PANTHER" id="PTHR22617">
    <property type="entry name" value="CHEMOTAXIS SENSOR HISTIDINE KINASE-RELATED"/>
    <property type="match status" value="1"/>
</dbReference>
<reference evidence="6" key="3">
    <citation type="submission" date="2017-06" db="EMBL/GenBank/DDBJ databases">
        <authorList>
            <person name="Kim H.J."/>
            <person name="Triplett B.A."/>
        </authorList>
    </citation>
    <scope>NUCLEOTIDE SEQUENCE</scope>
    <source>
        <strain evidence="6">HLGZ1</strain>
    </source>
</reference>
<dbReference type="FunFam" id="2.40.50.180:FF:000002">
    <property type="entry name" value="Chemotaxis protein CheW"/>
    <property type="match status" value="1"/>
</dbReference>
<dbReference type="Proteomes" id="UP000197424">
    <property type="component" value="Chromosome"/>
</dbReference>
<evidence type="ECO:0000256" key="1">
    <source>
        <dbReference type="ARBA" id="ARBA00004496"/>
    </source>
</evidence>
<dbReference type="GO" id="GO:0006935">
    <property type="term" value="P:chemotaxis"/>
    <property type="evidence" value="ECO:0007669"/>
    <property type="project" value="UniProtKB-KW"/>
</dbReference>
<sequence length="160" mass="17047">MADSHQEGGAREYLVFALGPETYGIDLLKVQEIRGYDAVTRIAGTPEFIKGVINLRGAIVPVVDLRIRFSTGAIDYGAQTVVIVLNVSQRTVGVVVDGVSDVIALGPDEIHPKPDMGAVDTSFMTGLGPYEEGMVILLDIERLMCSPDMALIDDSLALAG</sequence>
<comment type="subcellular location">
    <subcellularLocation>
        <location evidence="1">Cytoplasm</location>
    </subcellularLocation>
</comment>
<feature type="domain" description="CheW-like" evidence="5">
    <location>
        <begin position="10"/>
        <end position="149"/>
    </location>
</feature>
<evidence type="ECO:0000259" key="5">
    <source>
        <dbReference type="PROSITE" id="PS50851"/>
    </source>
</evidence>
<keyword evidence="4" id="KW-0145">Chemotaxis</keyword>
<name>A0A248LFX0_9NEIS</name>
<dbReference type="Pfam" id="PF01584">
    <property type="entry name" value="CheW"/>
    <property type="match status" value="1"/>
</dbReference>
<dbReference type="SMART" id="SM00260">
    <property type="entry name" value="CheW"/>
    <property type="match status" value="1"/>
</dbReference>
<evidence type="ECO:0000313" key="9">
    <source>
        <dbReference type="Proteomes" id="UP001200247"/>
    </source>
</evidence>
<evidence type="ECO:0000256" key="2">
    <source>
        <dbReference type="ARBA" id="ARBA00021483"/>
    </source>
</evidence>
<dbReference type="Proteomes" id="UP001200247">
    <property type="component" value="Unassembled WGS sequence"/>
</dbReference>
<proteinExistence type="predicted"/>
<dbReference type="GO" id="GO:0007165">
    <property type="term" value="P:signal transduction"/>
    <property type="evidence" value="ECO:0007669"/>
    <property type="project" value="InterPro"/>
</dbReference>
<evidence type="ECO:0000256" key="4">
    <source>
        <dbReference type="ARBA" id="ARBA00022500"/>
    </source>
</evidence>
<keyword evidence="3" id="KW-0963">Cytoplasm</keyword>
<dbReference type="GO" id="GO:0005829">
    <property type="term" value="C:cytosol"/>
    <property type="evidence" value="ECO:0007669"/>
    <property type="project" value="TreeGrafter"/>
</dbReference>
<accession>A0A248LFX0</accession>
<reference evidence="8" key="2">
    <citation type="submission" date="2017-06" db="EMBL/GenBank/DDBJ databases">
        <title>Whole genome sequence of Laribacter hongkongensis LHGZ1.</title>
        <authorList>
            <person name="Chen D."/>
            <person name="Wu H."/>
            <person name="Chen J."/>
        </authorList>
    </citation>
    <scope>NUCLEOTIDE SEQUENCE [LARGE SCALE GENOMIC DNA]</scope>
    <source>
        <strain evidence="8">LHGZ1</strain>
    </source>
</reference>
<dbReference type="InterPro" id="IPR036061">
    <property type="entry name" value="CheW-like_dom_sf"/>
</dbReference>
<dbReference type="PROSITE" id="PS50851">
    <property type="entry name" value="CHEW"/>
    <property type="match status" value="1"/>
</dbReference>
<evidence type="ECO:0000313" key="7">
    <source>
        <dbReference type="EMBL" id="MCG9024703.1"/>
    </source>
</evidence>